<feature type="active site" description="Proton acceptor" evidence="10">
    <location>
        <position position="136"/>
    </location>
</feature>
<dbReference type="Pfam" id="PF09298">
    <property type="entry name" value="FAA_hydrolase_N"/>
    <property type="match status" value="1"/>
</dbReference>
<proteinExistence type="inferred from homology"/>
<dbReference type="InterPro" id="IPR011234">
    <property type="entry name" value="Fumarylacetoacetase-like_C"/>
</dbReference>
<dbReference type="InterPro" id="IPR036663">
    <property type="entry name" value="Fumarylacetoacetase_C_sf"/>
</dbReference>
<feature type="binding site" evidence="12">
    <location>
        <position position="236"/>
    </location>
    <ligand>
        <name>Mg(2+)</name>
        <dbReference type="ChEBI" id="CHEBI:18420"/>
    </ligand>
</feature>
<evidence type="ECO:0000256" key="10">
    <source>
        <dbReference type="PIRSR" id="PIRSR605959-1"/>
    </source>
</evidence>
<organism evidence="16 17">
    <name type="scientific">Chlorella vulgaris</name>
    <name type="common">Green alga</name>
    <dbReference type="NCBI Taxonomy" id="3077"/>
    <lineage>
        <taxon>Eukaryota</taxon>
        <taxon>Viridiplantae</taxon>
        <taxon>Chlorophyta</taxon>
        <taxon>core chlorophytes</taxon>
        <taxon>Trebouxiophyceae</taxon>
        <taxon>Chlorellales</taxon>
        <taxon>Chlorellaceae</taxon>
        <taxon>Chlorella clade</taxon>
        <taxon>Chlorella</taxon>
    </lineage>
</organism>
<evidence type="ECO:0000256" key="13">
    <source>
        <dbReference type="RuleBase" id="RU366008"/>
    </source>
</evidence>
<reference evidence="16" key="1">
    <citation type="journal article" date="2019" name="Plant J.">
        <title>Chlorella vulgaris genome assembly and annotation reveals the molecular basis for metabolic acclimation to high light conditions.</title>
        <authorList>
            <person name="Cecchin M."/>
            <person name="Marcolungo L."/>
            <person name="Rossato M."/>
            <person name="Girolomoni L."/>
            <person name="Cosentino E."/>
            <person name="Cuine S."/>
            <person name="Li-Beisson Y."/>
            <person name="Delledonne M."/>
            <person name="Ballottari M."/>
        </authorList>
    </citation>
    <scope>NUCLEOTIDE SEQUENCE</scope>
    <source>
        <strain evidence="16">211/11P</strain>
    </source>
</reference>
<evidence type="ECO:0000313" key="17">
    <source>
        <dbReference type="Proteomes" id="UP001055712"/>
    </source>
</evidence>
<feature type="binding site" evidence="12">
    <location>
        <position position="129"/>
    </location>
    <ligand>
        <name>Ca(2+)</name>
        <dbReference type="ChEBI" id="CHEBI:29108"/>
    </ligand>
</feature>
<dbReference type="PANTHER" id="PTHR43069:SF2">
    <property type="entry name" value="FUMARYLACETOACETASE"/>
    <property type="match status" value="1"/>
</dbReference>
<feature type="binding site" evidence="12">
    <location>
        <position position="260"/>
    </location>
    <ligand>
        <name>Mg(2+)</name>
        <dbReference type="ChEBI" id="CHEBI:18420"/>
    </ligand>
</feature>
<dbReference type="FunFam" id="3.90.850.10:FF:000009">
    <property type="entry name" value="Fumarylacetoacetase"/>
    <property type="match status" value="1"/>
</dbReference>
<evidence type="ECO:0000313" key="16">
    <source>
        <dbReference type="EMBL" id="KAI3438659.1"/>
    </source>
</evidence>
<comment type="pathway">
    <text evidence="1 13">Amino-acid degradation; L-phenylalanine degradation; acetoacetate and fumarate from L-phenylalanine: step 6/6.</text>
</comment>
<keyword evidence="9 13" id="KW-0585">Phenylalanine catabolism</keyword>
<comment type="catalytic activity">
    <reaction evidence="13">
        <text>4-fumarylacetoacetate + H2O = acetoacetate + fumarate + H(+)</text>
        <dbReference type="Rhea" id="RHEA:10244"/>
        <dbReference type="ChEBI" id="CHEBI:13705"/>
        <dbReference type="ChEBI" id="CHEBI:15377"/>
        <dbReference type="ChEBI" id="CHEBI:15378"/>
        <dbReference type="ChEBI" id="CHEBI:18034"/>
        <dbReference type="ChEBI" id="CHEBI:29806"/>
        <dbReference type="EC" id="3.7.1.2"/>
    </reaction>
</comment>
<evidence type="ECO:0000256" key="9">
    <source>
        <dbReference type="ARBA" id="ARBA00023232"/>
    </source>
</evidence>
<dbReference type="NCBIfam" id="TIGR01266">
    <property type="entry name" value="fum_ac_acetase"/>
    <property type="match status" value="1"/>
</dbReference>
<dbReference type="GO" id="GO:0006572">
    <property type="term" value="P:L-tyrosine catabolic process"/>
    <property type="evidence" value="ECO:0007669"/>
    <property type="project" value="UniProtKB-UniRule"/>
</dbReference>
<evidence type="ECO:0000256" key="7">
    <source>
        <dbReference type="ARBA" id="ARBA00022842"/>
    </source>
</evidence>
<evidence type="ECO:0000256" key="3">
    <source>
        <dbReference type="ARBA" id="ARBA00012094"/>
    </source>
</evidence>
<evidence type="ECO:0000256" key="2">
    <source>
        <dbReference type="ARBA" id="ARBA00010211"/>
    </source>
</evidence>
<evidence type="ECO:0000256" key="12">
    <source>
        <dbReference type="PIRSR" id="PIRSR605959-3"/>
    </source>
</evidence>
<feature type="binding site" evidence="12">
    <location>
        <position position="256"/>
    </location>
    <ligand>
        <name>Mg(2+)</name>
        <dbReference type="ChEBI" id="CHEBI:18420"/>
    </ligand>
</feature>
<dbReference type="AlphaFoldDB" id="A0A9D4U0C0"/>
<comment type="similarity">
    <text evidence="2 13">Belongs to the FAH family.</text>
</comment>
<feature type="domain" description="Fumarylacetoacetase N-terminal" evidence="15">
    <location>
        <begin position="17"/>
        <end position="121"/>
    </location>
</feature>
<protein>
    <recommendedName>
        <fullName evidence="3 13">Fumarylacetoacetase</fullName>
        <ecNumber evidence="3 13">3.7.1.2</ecNumber>
    </recommendedName>
    <alternativeName>
        <fullName evidence="13">Fumarylacetoacetate hydrolase</fullName>
    </alternativeName>
</protein>
<dbReference type="GO" id="GO:0006559">
    <property type="term" value="P:L-phenylalanine catabolic process"/>
    <property type="evidence" value="ECO:0007669"/>
    <property type="project" value="UniProtKB-UniRule"/>
</dbReference>
<dbReference type="PANTHER" id="PTHR43069">
    <property type="entry name" value="FUMARYLACETOACETASE"/>
    <property type="match status" value="1"/>
</dbReference>
<sequence length="431" mass="46198">MASWVPVDPCSHFSLRNLPYGIFSTAANPTPRPGVAIGAHVLDLAALSSAGLFSGPLLSSQAQSFQQTTLNSFMALGRPAWMEARQSLQRLLAAGEGALRDNAELRERALVPMHDAAMHLPAAIGGYTDFYCSREHATNVGIMFRGKDNALQPNWLHLPVGYHGRASSVVVSGTPVRRPWGQVLRQAGHPPAFQPSSQLDFELEMGCLVGPGNELGSCLSVGSAADHIFGYVLVNDWSARDIQKWEYVPLGPFNSKNFATSISPWVVTPDALAPFECEAPPQDPPPLPYLQQPQGQRRNYDVRLEVAIQPGGGGGGGSDASETVVTRSNLRTLYWTLPQMMAHHTAGGCNLQPGDLIATGTLSCEGAQGAGCLLEATWNGSRAVQLSDGSERHYLLDGDTVIMRGYCQAEDGQRVGFGECRGMVLPAPALR</sequence>
<dbReference type="SUPFAM" id="SSF63433">
    <property type="entry name" value="Fumarylacetoacetate hydrolase, FAH, N-terminal domain"/>
    <property type="match status" value="1"/>
</dbReference>
<feature type="domain" description="Fumarylacetoacetase-like C-terminal" evidence="14">
    <location>
        <begin position="127"/>
        <end position="405"/>
    </location>
</feature>
<feature type="binding site" evidence="11">
    <location>
        <position position="361"/>
    </location>
    <ligand>
        <name>substrate</name>
    </ligand>
</feature>
<dbReference type="Pfam" id="PF01557">
    <property type="entry name" value="FAA_hydrolase"/>
    <property type="match status" value="1"/>
</dbReference>
<dbReference type="EC" id="3.7.1.2" evidence="3 13"/>
<keyword evidence="4 12" id="KW-0479">Metal-binding</keyword>
<feature type="binding site" evidence="11">
    <location>
        <position position="247"/>
    </location>
    <ligand>
        <name>substrate</name>
    </ligand>
</feature>
<gene>
    <name evidence="16" type="ORF">D9Q98_001080</name>
</gene>
<dbReference type="Proteomes" id="UP001055712">
    <property type="component" value="Unassembled WGS sequence"/>
</dbReference>
<keyword evidence="5 13" id="KW-0378">Hydrolase</keyword>
<name>A0A9D4U0C0_CHLVU</name>
<dbReference type="InterPro" id="IPR015377">
    <property type="entry name" value="Fumarylacetoacetase_N"/>
</dbReference>
<evidence type="ECO:0000256" key="11">
    <source>
        <dbReference type="PIRSR" id="PIRSR605959-2"/>
    </source>
</evidence>
<comment type="caution">
    <text evidence="16">The sequence shown here is derived from an EMBL/GenBank/DDBJ whole genome shotgun (WGS) entry which is preliminary data.</text>
</comment>
<dbReference type="OrthoDB" id="9971669at2759"/>
<dbReference type="Gene3D" id="2.30.30.230">
    <property type="entry name" value="Fumarylacetoacetase, N-terminal domain"/>
    <property type="match status" value="1"/>
</dbReference>
<dbReference type="GO" id="GO:0046872">
    <property type="term" value="F:metal ion binding"/>
    <property type="evidence" value="ECO:0007669"/>
    <property type="project" value="UniProtKB-UniRule"/>
</dbReference>
<feature type="binding site" evidence="11">
    <location>
        <position position="145"/>
    </location>
    <ligand>
        <name>substrate</name>
    </ligand>
</feature>
<keyword evidence="8 13" id="KW-0828">Tyrosine catabolism</keyword>
<comment type="cofactor">
    <cofactor evidence="13">
        <name>Mg(2+)</name>
        <dbReference type="ChEBI" id="CHEBI:18420"/>
    </cofactor>
    <cofactor evidence="13">
        <name>Ca(2+)</name>
        <dbReference type="ChEBI" id="CHEBI:29108"/>
    </cofactor>
</comment>
<keyword evidence="17" id="KW-1185">Reference proteome</keyword>
<feature type="binding site" evidence="12">
    <location>
        <position position="204"/>
    </location>
    <ligand>
        <name>Ca(2+)</name>
        <dbReference type="ChEBI" id="CHEBI:29108"/>
    </ligand>
</feature>
<dbReference type="EMBL" id="SIDB01000001">
    <property type="protein sequence ID" value="KAI3438659.1"/>
    <property type="molecule type" value="Genomic_DNA"/>
</dbReference>
<dbReference type="InterPro" id="IPR036462">
    <property type="entry name" value="Fumarylacetoacetase_N_sf"/>
</dbReference>
<evidence type="ECO:0000256" key="4">
    <source>
        <dbReference type="ARBA" id="ARBA00022723"/>
    </source>
</evidence>
<evidence type="ECO:0000259" key="15">
    <source>
        <dbReference type="Pfam" id="PF09298"/>
    </source>
</evidence>
<reference evidence="16" key="2">
    <citation type="submission" date="2020-11" db="EMBL/GenBank/DDBJ databases">
        <authorList>
            <person name="Cecchin M."/>
            <person name="Marcolungo L."/>
            <person name="Rossato M."/>
            <person name="Girolomoni L."/>
            <person name="Cosentino E."/>
            <person name="Cuine S."/>
            <person name="Li-Beisson Y."/>
            <person name="Delledonne M."/>
            <person name="Ballottari M."/>
        </authorList>
    </citation>
    <scope>NUCLEOTIDE SEQUENCE</scope>
    <source>
        <strain evidence="16">211/11P</strain>
        <tissue evidence="16">Whole cell</tissue>
    </source>
</reference>
<dbReference type="GO" id="GO:0004334">
    <property type="term" value="F:fumarylacetoacetase activity"/>
    <property type="evidence" value="ECO:0007669"/>
    <property type="project" value="UniProtKB-UniRule"/>
</dbReference>
<dbReference type="SUPFAM" id="SSF56529">
    <property type="entry name" value="FAH"/>
    <property type="match status" value="1"/>
</dbReference>
<evidence type="ECO:0000256" key="8">
    <source>
        <dbReference type="ARBA" id="ARBA00022878"/>
    </source>
</evidence>
<keyword evidence="6 12" id="KW-0106">Calcium</keyword>
<feature type="binding site" evidence="11">
    <location>
        <position position="131"/>
    </location>
    <ligand>
        <name>substrate</name>
    </ligand>
</feature>
<evidence type="ECO:0000259" key="14">
    <source>
        <dbReference type="Pfam" id="PF01557"/>
    </source>
</evidence>
<accession>A0A9D4U0C0</accession>
<dbReference type="Gene3D" id="3.90.850.10">
    <property type="entry name" value="Fumarylacetoacetase-like, C-terminal domain"/>
    <property type="match status" value="1"/>
</dbReference>
<evidence type="ECO:0000256" key="5">
    <source>
        <dbReference type="ARBA" id="ARBA00022801"/>
    </source>
</evidence>
<dbReference type="FunFam" id="2.30.30.230:FF:000001">
    <property type="entry name" value="Fumarylacetoacetase"/>
    <property type="match status" value="1"/>
</dbReference>
<evidence type="ECO:0000256" key="6">
    <source>
        <dbReference type="ARBA" id="ARBA00022837"/>
    </source>
</evidence>
<keyword evidence="7 12" id="KW-0460">Magnesium</keyword>
<feature type="binding site" evidence="12">
    <location>
        <position position="202"/>
    </location>
    <ligand>
        <name>Ca(2+)</name>
        <dbReference type="ChEBI" id="CHEBI:29108"/>
    </ligand>
</feature>
<dbReference type="GO" id="GO:1902000">
    <property type="term" value="P:homogentisate catabolic process"/>
    <property type="evidence" value="ECO:0007669"/>
    <property type="project" value="TreeGrafter"/>
</dbReference>
<feature type="binding site" evidence="12">
    <location>
        <position position="236"/>
    </location>
    <ligand>
        <name>Ca(2+)</name>
        <dbReference type="ChEBI" id="CHEBI:29108"/>
    </ligand>
</feature>
<feature type="binding site" evidence="11">
    <location>
        <position position="243"/>
    </location>
    <ligand>
        <name>substrate</name>
    </ligand>
</feature>
<dbReference type="InterPro" id="IPR005959">
    <property type="entry name" value="Fumarylacetoacetase"/>
</dbReference>
<evidence type="ECO:0000256" key="1">
    <source>
        <dbReference type="ARBA" id="ARBA00004782"/>
    </source>
</evidence>